<keyword evidence="2" id="KW-1185">Reference proteome</keyword>
<reference evidence="1 2" key="1">
    <citation type="journal article" date="2011" name="Genome Res.">
        <title>Phylogeny-wide analysis of social amoeba genomes highlights ancient origins for complex intercellular communication.</title>
        <authorList>
            <person name="Heidel A.J."/>
            <person name="Lawal H.M."/>
            <person name="Felder M."/>
            <person name="Schilde C."/>
            <person name="Helps N.R."/>
            <person name="Tunggal B."/>
            <person name="Rivero F."/>
            <person name="John U."/>
            <person name="Schleicher M."/>
            <person name="Eichinger L."/>
            <person name="Platzer M."/>
            <person name="Noegel A.A."/>
            <person name="Schaap P."/>
            <person name="Gloeckner G."/>
        </authorList>
    </citation>
    <scope>NUCLEOTIDE SEQUENCE [LARGE SCALE GENOMIC DNA]</scope>
    <source>
        <strain evidence="2">ATCC 26659 / Pp 5 / PN500</strain>
    </source>
</reference>
<proteinExistence type="predicted"/>
<evidence type="ECO:0000313" key="1">
    <source>
        <dbReference type="EMBL" id="EFA75127.1"/>
    </source>
</evidence>
<protein>
    <submittedName>
        <fullName evidence="1">Uncharacterized protein</fullName>
    </submittedName>
</protein>
<name>D3BTU1_HETP5</name>
<dbReference type="Proteomes" id="UP000001396">
    <property type="component" value="Unassembled WGS sequence"/>
</dbReference>
<sequence length="125" mass="13686">MSSSRTARWKNSGITSCSLSAMTPNTFSMSSLILFSKCPSVDSTMHMNAATWLGSAMVAFSTRCWVGRKHVAKPVGLRANHHLHVEIAIGWQLHDHQQEVVDTIDQSATDLFSNHFVLARDGTGA</sequence>
<dbReference type="InParanoid" id="D3BTU1"/>
<dbReference type="AlphaFoldDB" id="D3BTU1"/>
<dbReference type="EMBL" id="ADBJ01000056">
    <property type="protein sequence ID" value="EFA75127.1"/>
    <property type="molecule type" value="Genomic_DNA"/>
</dbReference>
<accession>D3BTU1</accession>
<evidence type="ECO:0000313" key="2">
    <source>
        <dbReference type="Proteomes" id="UP000001396"/>
    </source>
</evidence>
<dbReference type="RefSeq" id="XP_020427261.1">
    <property type="nucleotide sequence ID" value="XM_020581958.1"/>
</dbReference>
<gene>
    <name evidence="1" type="ORF">PPL_11201</name>
</gene>
<dbReference type="GeneID" id="31366669"/>
<comment type="caution">
    <text evidence="1">The sequence shown here is derived from an EMBL/GenBank/DDBJ whole genome shotgun (WGS) entry which is preliminary data.</text>
</comment>
<organism evidence="1 2">
    <name type="scientific">Heterostelium pallidum (strain ATCC 26659 / Pp 5 / PN500)</name>
    <name type="common">Cellular slime mold</name>
    <name type="synonym">Polysphondylium pallidum</name>
    <dbReference type="NCBI Taxonomy" id="670386"/>
    <lineage>
        <taxon>Eukaryota</taxon>
        <taxon>Amoebozoa</taxon>
        <taxon>Evosea</taxon>
        <taxon>Eumycetozoa</taxon>
        <taxon>Dictyostelia</taxon>
        <taxon>Acytosteliales</taxon>
        <taxon>Acytosteliaceae</taxon>
        <taxon>Heterostelium</taxon>
    </lineage>
</organism>